<dbReference type="EMBL" id="JARQWQ010000020">
    <property type="protein sequence ID" value="KAK2565100.1"/>
    <property type="molecule type" value="Genomic_DNA"/>
</dbReference>
<name>A0AAD9V8X5_ACRCE</name>
<proteinExistence type="predicted"/>
<keyword evidence="2" id="KW-1185">Reference proteome</keyword>
<gene>
    <name evidence="1" type="ORF">P5673_011013</name>
</gene>
<feature type="non-terminal residue" evidence="1">
    <location>
        <position position="1"/>
    </location>
</feature>
<evidence type="ECO:0000313" key="1">
    <source>
        <dbReference type="EMBL" id="KAK2565100.1"/>
    </source>
</evidence>
<sequence>MNTVCCGGNSGLLFIDAQAMQ</sequence>
<reference evidence="1" key="1">
    <citation type="journal article" date="2023" name="G3 (Bethesda)">
        <title>Whole genome assembly and annotation of the endangered Caribbean coral Acropora cervicornis.</title>
        <authorList>
            <person name="Selwyn J.D."/>
            <person name="Vollmer S.V."/>
        </authorList>
    </citation>
    <scope>NUCLEOTIDE SEQUENCE</scope>
    <source>
        <strain evidence="1">K2</strain>
    </source>
</reference>
<evidence type="ECO:0000313" key="2">
    <source>
        <dbReference type="Proteomes" id="UP001249851"/>
    </source>
</evidence>
<accession>A0AAD9V8X5</accession>
<organism evidence="1 2">
    <name type="scientific">Acropora cervicornis</name>
    <name type="common">Staghorn coral</name>
    <dbReference type="NCBI Taxonomy" id="6130"/>
    <lineage>
        <taxon>Eukaryota</taxon>
        <taxon>Metazoa</taxon>
        <taxon>Cnidaria</taxon>
        <taxon>Anthozoa</taxon>
        <taxon>Hexacorallia</taxon>
        <taxon>Scleractinia</taxon>
        <taxon>Astrocoeniina</taxon>
        <taxon>Acroporidae</taxon>
        <taxon>Acropora</taxon>
    </lineage>
</organism>
<reference evidence="1" key="2">
    <citation type="journal article" date="2023" name="Science">
        <title>Genomic signatures of disease resistance in endangered staghorn corals.</title>
        <authorList>
            <person name="Vollmer S.V."/>
            <person name="Selwyn J.D."/>
            <person name="Despard B.A."/>
            <person name="Roesel C.L."/>
        </authorList>
    </citation>
    <scope>NUCLEOTIDE SEQUENCE</scope>
    <source>
        <strain evidence="1">K2</strain>
    </source>
</reference>
<dbReference type="AlphaFoldDB" id="A0AAD9V8X5"/>
<protein>
    <submittedName>
        <fullName evidence="1">Uncharacterized protein</fullName>
    </submittedName>
</protein>
<dbReference type="Proteomes" id="UP001249851">
    <property type="component" value="Unassembled WGS sequence"/>
</dbReference>
<comment type="caution">
    <text evidence="1">The sequence shown here is derived from an EMBL/GenBank/DDBJ whole genome shotgun (WGS) entry which is preliminary data.</text>
</comment>